<feature type="transmembrane region" description="Helical" evidence="1">
    <location>
        <begin position="84"/>
        <end position="106"/>
    </location>
</feature>
<keyword evidence="1" id="KW-0812">Transmembrane</keyword>
<dbReference type="Proteomes" id="UP000698173">
    <property type="component" value="Unassembled WGS sequence"/>
</dbReference>
<evidence type="ECO:0000256" key="1">
    <source>
        <dbReference type="SAM" id="Phobius"/>
    </source>
</evidence>
<protein>
    <submittedName>
        <fullName evidence="3">DUF5658 family protein</fullName>
    </submittedName>
</protein>
<evidence type="ECO:0000313" key="3">
    <source>
        <dbReference type="EMBL" id="HJF31253.1"/>
    </source>
</evidence>
<dbReference type="EMBL" id="DYWT01000092">
    <property type="protein sequence ID" value="HJF31253.1"/>
    <property type="molecule type" value="Genomic_DNA"/>
</dbReference>
<keyword evidence="1" id="KW-0472">Membrane</keyword>
<proteinExistence type="predicted"/>
<feature type="domain" description="DUF5658" evidence="2">
    <location>
        <begin position="18"/>
        <end position="105"/>
    </location>
</feature>
<organism evidence="3 4">
    <name type="scientific">Sporosarcina psychrophila</name>
    <name type="common">Bacillus psychrophilus</name>
    <dbReference type="NCBI Taxonomy" id="1476"/>
    <lineage>
        <taxon>Bacteria</taxon>
        <taxon>Bacillati</taxon>
        <taxon>Bacillota</taxon>
        <taxon>Bacilli</taxon>
        <taxon>Bacillales</taxon>
        <taxon>Caryophanaceae</taxon>
        <taxon>Sporosarcina</taxon>
    </lineage>
</organism>
<sequence length="108" mass="12625">MNAKLFFTSRHKLFVPGIALLLLATADSFFTDFGIQQKHITEANPLMRVIYDWSILGFYTIKICLPLVLLIILTMIEPRRYFQILIVSSLLLYSFVFFKHILWISLVL</sequence>
<evidence type="ECO:0000259" key="2">
    <source>
        <dbReference type="Pfam" id="PF18902"/>
    </source>
</evidence>
<dbReference type="Pfam" id="PF18902">
    <property type="entry name" value="DUF5658"/>
    <property type="match status" value="1"/>
</dbReference>
<keyword evidence="1" id="KW-1133">Transmembrane helix</keyword>
<feature type="transmembrane region" description="Helical" evidence="1">
    <location>
        <begin position="50"/>
        <end position="72"/>
    </location>
</feature>
<reference evidence="3" key="2">
    <citation type="submission" date="2021-09" db="EMBL/GenBank/DDBJ databases">
        <authorList>
            <person name="Gilroy R."/>
        </authorList>
    </citation>
    <scope>NUCLEOTIDE SEQUENCE</scope>
    <source>
        <strain evidence="3">CHK171-7178</strain>
    </source>
</reference>
<dbReference type="AlphaFoldDB" id="A0A921FWY0"/>
<name>A0A921FWY0_SPOPS</name>
<dbReference type="InterPro" id="IPR043717">
    <property type="entry name" value="DUF5658"/>
</dbReference>
<reference evidence="3" key="1">
    <citation type="journal article" date="2021" name="PeerJ">
        <title>Extensive microbial diversity within the chicken gut microbiome revealed by metagenomics and culture.</title>
        <authorList>
            <person name="Gilroy R."/>
            <person name="Ravi A."/>
            <person name="Getino M."/>
            <person name="Pursley I."/>
            <person name="Horton D.L."/>
            <person name="Alikhan N.F."/>
            <person name="Baker D."/>
            <person name="Gharbi K."/>
            <person name="Hall N."/>
            <person name="Watson M."/>
            <person name="Adriaenssens E.M."/>
            <person name="Foster-Nyarko E."/>
            <person name="Jarju S."/>
            <person name="Secka A."/>
            <person name="Antonio M."/>
            <person name="Oren A."/>
            <person name="Chaudhuri R.R."/>
            <person name="La Ragione R."/>
            <person name="Hildebrand F."/>
            <person name="Pallen M.J."/>
        </authorList>
    </citation>
    <scope>NUCLEOTIDE SEQUENCE</scope>
    <source>
        <strain evidence="3">CHK171-7178</strain>
    </source>
</reference>
<accession>A0A921FWY0</accession>
<evidence type="ECO:0000313" key="4">
    <source>
        <dbReference type="Proteomes" id="UP000698173"/>
    </source>
</evidence>
<comment type="caution">
    <text evidence="3">The sequence shown here is derived from an EMBL/GenBank/DDBJ whole genome shotgun (WGS) entry which is preliminary data.</text>
</comment>
<gene>
    <name evidence="3" type="ORF">K8V56_05670</name>
</gene>